<comment type="function">
    <text evidence="8 9">Probably involved in the RNA silencing pathway and required for the generation of small interfering RNAs (siRNAs).</text>
</comment>
<dbReference type="InterPro" id="IPR057596">
    <property type="entry name" value="RDRP_core"/>
</dbReference>
<keyword evidence="3 9" id="KW-0808">Transferase</keyword>
<dbReference type="InterPro" id="IPR058752">
    <property type="entry name" value="RDRP_C_head"/>
</dbReference>
<evidence type="ECO:0000256" key="2">
    <source>
        <dbReference type="ARBA" id="ARBA00022484"/>
    </source>
</evidence>
<feature type="domain" description="RDRP3-5 N-terminal" evidence="11">
    <location>
        <begin position="12"/>
        <end position="76"/>
    </location>
</feature>
<evidence type="ECO:0000256" key="3">
    <source>
        <dbReference type="ARBA" id="ARBA00022679"/>
    </source>
</evidence>
<protein>
    <recommendedName>
        <fullName evidence="9">RNA-dependent RNA polymerase</fullName>
        <ecNumber evidence="9">2.7.7.48</ecNumber>
    </recommendedName>
</protein>
<evidence type="ECO:0000259" key="12">
    <source>
        <dbReference type="Pfam" id="PF26253"/>
    </source>
</evidence>
<dbReference type="Proteomes" id="UP001140949">
    <property type="component" value="Unassembled WGS sequence"/>
</dbReference>
<feature type="domain" description="RDRP core" evidence="10">
    <location>
        <begin position="266"/>
        <end position="897"/>
    </location>
</feature>
<evidence type="ECO:0000313" key="14">
    <source>
        <dbReference type="Proteomes" id="UP001140949"/>
    </source>
</evidence>
<dbReference type="PANTHER" id="PTHR23079">
    <property type="entry name" value="RNA-DEPENDENT RNA POLYMERASE"/>
    <property type="match status" value="1"/>
</dbReference>
<dbReference type="Pfam" id="PF26249">
    <property type="entry name" value="4HB_RdRP3_N"/>
    <property type="match status" value="1"/>
</dbReference>
<keyword evidence="4 9" id="KW-0548">Nucleotidyltransferase</keyword>
<evidence type="ECO:0000313" key="13">
    <source>
        <dbReference type="EMBL" id="KAJ6793946.1"/>
    </source>
</evidence>
<gene>
    <name evidence="13" type="ORF">M6B38_233170</name>
</gene>
<keyword evidence="5 9" id="KW-0694">RNA-binding</keyword>
<dbReference type="GO" id="GO:0030422">
    <property type="term" value="P:siRNA processing"/>
    <property type="evidence" value="ECO:0007669"/>
    <property type="project" value="TreeGrafter"/>
</dbReference>
<dbReference type="PANTHER" id="PTHR23079:SF55">
    <property type="entry name" value="RNA-DIRECTED RNA POLYMERASE"/>
    <property type="match status" value="1"/>
</dbReference>
<accession>A0AAX6DQH9</accession>
<dbReference type="EC" id="2.7.7.48" evidence="9"/>
<dbReference type="EMBL" id="JANAVB010042618">
    <property type="protein sequence ID" value="KAJ6793946.1"/>
    <property type="molecule type" value="Genomic_DNA"/>
</dbReference>
<dbReference type="Pfam" id="PF26253">
    <property type="entry name" value="RdRP_head"/>
    <property type="match status" value="1"/>
</dbReference>
<evidence type="ECO:0000256" key="9">
    <source>
        <dbReference type="RuleBase" id="RU363098"/>
    </source>
</evidence>
<organism evidence="13 14">
    <name type="scientific">Iris pallida</name>
    <name type="common">Sweet iris</name>
    <dbReference type="NCBI Taxonomy" id="29817"/>
    <lineage>
        <taxon>Eukaryota</taxon>
        <taxon>Viridiplantae</taxon>
        <taxon>Streptophyta</taxon>
        <taxon>Embryophyta</taxon>
        <taxon>Tracheophyta</taxon>
        <taxon>Spermatophyta</taxon>
        <taxon>Magnoliopsida</taxon>
        <taxon>Liliopsida</taxon>
        <taxon>Asparagales</taxon>
        <taxon>Iridaceae</taxon>
        <taxon>Iridoideae</taxon>
        <taxon>Irideae</taxon>
        <taxon>Iris</taxon>
    </lineage>
</organism>
<reference evidence="13" key="2">
    <citation type="submission" date="2023-04" db="EMBL/GenBank/DDBJ databases">
        <authorList>
            <person name="Bruccoleri R.E."/>
            <person name="Oakeley E.J."/>
            <person name="Faust A.-M."/>
            <person name="Dessus-Babus S."/>
            <person name="Altorfer M."/>
            <person name="Burckhardt D."/>
            <person name="Oertli M."/>
            <person name="Naumann U."/>
            <person name="Petersen F."/>
            <person name="Wong J."/>
        </authorList>
    </citation>
    <scope>NUCLEOTIDE SEQUENCE</scope>
    <source>
        <strain evidence="13">GSM-AAB239-AS_SAM_17_03QT</strain>
        <tissue evidence="13">Leaf</tissue>
    </source>
</reference>
<comment type="caution">
    <text evidence="13">The sequence shown here is derived from an EMBL/GenBank/DDBJ whole genome shotgun (WGS) entry which is preliminary data.</text>
</comment>
<dbReference type="GO" id="GO:0031380">
    <property type="term" value="C:nuclear RNA-directed RNA polymerase complex"/>
    <property type="evidence" value="ECO:0007669"/>
    <property type="project" value="TreeGrafter"/>
</dbReference>
<name>A0AAX6DQH9_IRIPA</name>
<evidence type="ECO:0000256" key="8">
    <source>
        <dbReference type="ARBA" id="ARBA00093763"/>
    </source>
</evidence>
<evidence type="ECO:0000256" key="1">
    <source>
        <dbReference type="ARBA" id="ARBA00005762"/>
    </source>
</evidence>
<dbReference type="Pfam" id="PF05183">
    <property type="entry name" value="RdRP"/>
    <property type="match status" value="1"/>
</dbReference>
<evidence type="ECO:0000256" key="5">
    <source>
        <dbReference type="ARBA" id="ARBA00022884"/>
    </source>
</evidence>
<dbReference type="InterPro" id="IPR007855">
    <property type="entry name" value="RDRP"/>
</dbReference>
<keyword evidence="2 9" id="KW-0696">RNA-directed RNA polymerase</keyword>
<keyword evidence="6 9" id="KW-0943">RNA-mediated gene silencing</keyword>
<comment type="similarity">
    <text evidence="1 9">Belongs to the RdRP family.</text>
</comment>
<dbReference type="AlphaFoldDB" id="A0AAX6DQH9"/>
<evidence type="ECO:0000256" key="7">
    <source>
        <dbReference type="ARBA" id="ARBA00048744"/>
    </source>
</evidence>
<keyword evidence="14" id="KW-1185">Reference proteome</keyword>
<dbReference type="InterPro" id="IPR058697">
    <property type="entry name" value="RDRP3-5_N"/>
</dbReference>
<evidence type="ECO:0000259" key="11">
    <source>
        <dbReference type="Pfam" id="PF26249"/>
    </source>
</evidence>
<evidence type="ECO:0000256" key="6">
    <source>
        <dbReference type="ARBA" id="ARBA00023158"/>
    </source>
</evidence>
<dbReference type="GO" id="GO:0003968">
    <property type="term" value="F:RNA-directed RNA polymerase activity"/>
    <property type="evidence" value="ECO:0007669"/>
    <property type="project" value="UniProtKB-KW"/>
</dbReference>
<evidence type="ECO:0000256" key="4">
    <source>
        <dbReference type="ARBA" id="ARBA00022695"/>
    </source>
</evidence>
<feature type="domain" description="RDRP C-terminal head" evidence="12">
    <location>
        <begin position="925"/>
        <end position="1023"/>
    </location>
</feature>
<reference evidence="13" key="1">
    <citation type="journal article" date="2023" name="GigaByte">
        <title>Genome assembly of the bearded iris, Iris pallida Lam.</title>
        <authorList>
            <person name="Bruccoleri R.E."/>
            <person name="Oakeley E.J."/>
            <person name="Faust A.M.E."/>
            <person name="Altorfer M."/>
            <person name="Dessus-Babus S."/>
            <person name="Burckhardt D."/>
            <person name="Oertli M."/>
            <person name="Naumann U."/>
            <person name="Petersen F."/>
            <person name="Wong J."/>
        </authorList>
    </citation>
    <scope>NUCLEOTIDE SEQUENCE</scope>
    <source>
        <strain evidence="13">GSM-AAB239-AS_SAM_17_03QT</strain>
    </source>
</reference>
<dbReference type="GO" id="GO:0003723">
    <property type="term" value="F:RNA binding"/>
    <property type="evidence" value="ECO:0007669"/>
    <property type="project" value="UniProtKB-KW"/>
</dbReference>
<sequence>MASSYSPSCSSKILLPDSVEELIARICRDQSLHPPDQGARLRLSALGEESSLALLRNISNARIWNFSGLIVYMAKKPEFAVARGAGPTAGSALRSSAQPGTEIDMVRNAEPVPEFATARNAEPVATREGACFLGHRSPNFGPATENSHGDSYGCVIPPPVYEMQRPLRDTNTCILEAMGELDFRRAFLILSYAGRNILEDIISVDLVRKIKFLPMVSFEKELWRMISTKDISVKSKGISDNDRRQSFDWDSRKTHVYHCLVDTEGNFTFKGPYLQNNQTHLHRVVGDDNVLLVKFAEQKRGNSVKNLECCGPVYHRIAKEGIPVGFRRYHFFVFKDGGKEEKKKDPTSSAVKCYFVRTRSTWTMDVNKSYILCDKTIEDARSIFMHAHTVSTMAKYMARFSLILSKTIKLDIDLSLVRITEIEDIPCLDEYGNVVYNEDGEKRIHTDGTGFISEDLAIRCPNSIYKGQCSIPMNFQRILDGFEGVDNSSSLRQFFSFFTEPPLLIQFRLFNNGCAVKGTLLVNKLLPPKTILVRPSMIKVKPDINISTPQSVNSLEIVGTSNQPKRTYLSKSLIALLHHGGVPEKYFLDLLENALHEADSSRFNKKAALRAALWYGNMDDYLAARMILCGIPLEEPYLQSRLLVLMREDRKGLRGGKIPLTDCYYLMGTTDPTGKLEANEVCVVLANGQVSGDVLVYKHPGLHFGDIHRLTSTYIDDLERYIGNAKYAIFFPTKGPRSLADEMANSDYDGDMYWISKNPQLLEYFNPSEPWEAPITKQISVHRKPTDFSGMDLERELFQQFLVARFTPSHAMGSASDSWLVFMDRLLTPNICAEEKKWLTEKLLQLVNIYYDALDASKSGAMVNVPNQLRAEFYPHFMERDNSYHSTSILGMIYDKVNEMQQEDPPFSEIQKLPYFSEMAPRSCIEEWEKHFCKYRQEMAQAMSLDGNTKDRTGEIIQKYKRLLYKAEEFEQSERRRRDIFDDALAIYHVTYDHANKVKVGRCSFAWRVAGHALCYLYLENQEQGGCPTIPCSKAVLQELLR</sequence>
<proteinExistence type="inferred from homology"/>
<evidence type="ECO:0000259" key="10">
    <source>
        <dbReference type="Pfam" id="PF05183"/>
    </source>
</evidence>
<comment type="catalytic activity">
    <reaction evidence="7 9">
        <text>RNA(n) + a ribonucleoside 5'-triphosphate = RNA(n+1) + diphosphate</text>
        <dbReference type="Rhea" id="RHEA:21248"/>
        <dbReference type="Rhea" id="RHEA-COMP:14527"/>
        <dbReference type="Rhea" id="RHEA-COMP:17342"/>
        <dbReference type="ChEBI" id="CHEBI:33019"/>
        <dbReference type="ChEBI" id="CHEBI:61557"/>
        <dbReference type="ChEBI" id="CHEBI:140395"/>
        <dbReference type="EC" id="2.7.7.48"/>
    </reaction>
</comment>